<proteinExistence type="predicted"/>
<dbReference type="EMBL" id="HBUF01560095">
    <property type="protein sequence ID" value="CAG6761903.1"/>
    <property type="molecule type" value="Transcribed_RNA"/>
</dbReference>
<dbReference type="AlphaFoldDB" id="A0A8D9A8Y1"/>
<protein>
    <submittedName>
        <fullName evidence="2">Uncharacterized protein</fullName>
    </submittedName>
</protein>
<keyword evidence="1" id="KW-1133">Transmembrane helix</keyword>
<sequence>MTSCIVAIFTPPRYCFFFFFFIFCFFFPSPINAFANFAFFSFSRLTSLKLSGLATFPLDRATFLAAAASLTAAIFSAIFFLLPALFLFRFFLLFSLCCWLFSSLVLD</sequence>
<evidence type="ECO:0000256" key="1">
    <source>
        <dbReference type="SAM" id="Phobius"/>
    </source>
</evidence>
<accession>A0A8D9A8Y1</accession>
<dbReference type="EMBL" id="HBUF01560096">
    <property type="protein sequence ID" value="CAG6761906.1"/>
    <property type="molecule type" value="Transcribed_RNA"/>
</dbReference>
<dbReference type="EMBL" id="HBUF01560098">
    <property type="protein sequence ID" value="CAG6761912.1"/>
    <property type="molecule type" value="Transcribed_RNA"/>
</dbReference>
<evidence type="ECO:0000313" key="2">
    <source>
        <dbReference type="EMBL" id="CAG6761903.1"/>
    </source>
</evidence>
<organism evidence="2">
    <name type="scientific">Cacopsylla melanoneura</name>
    <dbReference type="NCBI Taxonomy" id="428564"/>
    <lineage>
        <taxon>Eukaryota</taxon>
        <taxon>Metazoa</taxon>
        <taxon>Ecdysozoa</taxon>
        <taxon>Arthropoda</taxon>
        <taxon>Hexapoda</taxon>
        <taxon>Insecta</taxon>
        <taxon>Pterygota</taxon>
        <taxon>Neoptera</taxon>
        <taxon>Paraneoptera</taxon>
        <taxon>Hemiptera</taxon>
        <taxon>Sternorrhyncha</taxon>
        <taxon>Psylloidea</taxon>
        <taxon>Psyllidae</taxon>
        <taxon>Psyllinae</taxon>
        <taxon>Cacopsylla</taxon>
    </lineage>
</organism>
<feature type="transmembrane region" description="Helical" evidence="1">
    <location>
        <begin position="16"/>
        <end position="40"/>
    </location>
</feature>
<keyword evidence="1" id="KW-0812">Transmembrane</keyword>
<keyword evidence="1" id="KW-0472">Membrane</keyword>
<reference evidence="2" key="1">
    <citation type="submission" date="2021-05" db="EMBL/GenBank/DDBJ databases">
        <authorList>
            <person name="Alioto T."/>
            <person name="Alioto T."/>
            <person name="Gomez Garrido J."/>
        </authorList>
    </citation>
    <scope>NUCLEOTIDE SEQUENCE</scope>
</reference>
<feature type="transmembrane region" description="Helical" evidence="1">
    <location>
        <begin position="86"/>
        <end position="106"/>
    </location>
</feature>
<dbReference type="EMBL" id="HBUF01560097">
    <property type="protein sequence ID" value="CAG6761909.1"/>
    <property type="molecule type" value="Transcribed_RNA"/>
</dbReference>
<name>A0A8D9A8Y1_9HEMI</name>
<feature type="transmembrane region" description="Helical" evidence="1">
    <location>
        <begin position="61"/>
        <end position="80"/>
    </location>
</feature>